<gene>
    <name evidence="1" type="ORF">PAUR_b0336</name>
</gene>
<dbReference type="Pfam" id="PF19268">
    <property type="entry name" value="CIS_TMP"/>
    <property type="match status" value="1"/>
</dbReference>
<reference evidence="1 2" key="1">
    <citation type="submission" date="2015-03" db="EMBL/GenBank/DDBJ databases">
        <title>Genome sequence of Pseudoalteromonas aurantia.</title>
        <authorList>
            <person name="Xie B.-B."/>
            <person name="Rong J.-C."/>
            <person name="Qin Q.-L."/>
            <person name="Zhang Y.-Z."/>
        </authorList>
    </citation>
    <scope>NUCLEOTIDE SEQUENCE [LARGE SCALE GENOMIC DNA]</scope>
    <source>
        <strain evidence="1 2">208</strain>
    </source>
</reference>
<dbReference type="InterPro" id="IPR045538">
    <property type="entry name" value="CIS_TMP"/>
</dbReference>
<evidence type="ECO:0000313" key="1">
    <source>
        <dbReference type="EMBL" id="MBE0370333.1"/>
    </source>
</evidence>
<comment type="caution">
    <text evidence="1">The sequence shown here is derived from an EMBL/GenBank/DDBJ whole genome shotgun (WGS) entry which is preliminary data.</text>
</comment>
<protein>
    <submittedName>
        <fullName evidence="1">Uncharacterized protein</fullName>
    </submittedName>
</protein>
<dbReference type="Proteomes" id="UP000615755">
    <property type="component" value="Unassembled WGS sequence"/>
</dbReference>
<keyword evidence="2" id="KW-1185">Reference proteome</keyword>
<evidence type="ECO:0000313" key="2">
    <source>
        <dbReference type="Proteomes" id="UP000615755"/>
    </source>
</evidence>
<organism evidence="1 2">
    <name type="scientific">Pseudoalteromonas aurantia 208</name>
    <dbReference type="NCBI Taxonomy" id="1314867"/>
    <lineage>
        <taxon>Bacteria</taxon>
        <taxon>Pseudomonadati</taxon>
        <taxon>Pseudomonadota</taxon>
        <taxon>Gammaproteobacteria</taxon>
        <taxon>Alteromonadales</taxon>
        <taxon>Pseudoalteromonadaceae</taxon>
        <taxon>Pseudoalteromonas</taxon>
    </lineage>
</organism>
<name>A0ABR9EH51_9GAMM</name>
<dbReference type="EMBL" id="AQGV01000015">
    <property type="protein sequence ID" value="MBE0370333.1"/>
    <property type="molecule type" value="Genomic_DNA"/>
</dbReference>
<sequence length="1188" mass="134361">MQLHVNKIGVELETPHSVLEHSGKSLTDLEATFNQWLSKGLSLLQLELPELSGTTEHIQHLSDIEIVLPELDWQAIEQNSQPYFNAVVKPIIMASLQSEFDSGVHDVMLTQGGYSLPSNGTLGGSQGPYSPLWSHFVKTYCAHPARDVVNTQRNNLQGVIASHFKLDKVMLEKLIQDVDWPATRGRLINLFNDSRTILANIMFPLLHVIQRNMHGGNKTELSYFTDILMKLSVHDVERFWMYLEQTYIQCVAQPLHHAQTVSTILKSYHCYVFCHAFTQSHLQRVLAGLSSKGSQLKLNTWFALHPQGTVNHHALIGLERILDDIEVHYQSTSANQAIQWENEVTEKKKPALGLNVYTDMSHYDQLPESSLLSMAVDRAASVHFSARLYQLQSTYRLLNTLQVGAMLPAMFTIKWSQLLQALQSSHQLPIQFRMALEAFVLSARPEIDTHRYVIQRLELLHLYINREVTQLSFADKPQHLSKIRVLLSSFSDAPVALILKLTELILSSNDVSDALARQRKGHVLNEVALWLEHYQKRVQLRITRHSESYLPAFNIDQNNERAQVNRTESVATDLLMTGIEAIEANIGEADYFYCDIRVRLKYLEPLLTQSQWLGAQQYLVTHDYVGLLQFIKDPEHMAIATQRSTTNAATRFRSRGLVATDKINHEFEKEQTQHLAGVCAALAARLNDIQTNNGKRVERANNQGLSHQGYEEVSTGVPVLSTIVLDLIKSMAIHLEAISLQKGDFVPSQHQLYERLTELLIWLNSQYQLCVKHRNTLPILNEIIVSIEQLVEIKKRFDDINPSLSRALQRGIYWTLPLIEWGAEALIELGQTNAKKTMQGDCEPSEDDHPVVHVQTASLEKNLLEVDTQRDDNSSVSVLSGQRESALIHQVLSSIEPIFCIHNWQEAKRQLKQLRRMATRQLPTVNNTLFEGKADHGVFELQMLHDAGSAETPYQMPNSEGLIQSLKNAVSVIENNLMTQNNKYRQQLCEHGLEQLLVQGEQAITAMRCQLMDNEALASADAGIVLLWPFLTPLFAKLGLLDMKSEPTQGQFVDERARAKAHSILCSIVGVDPMVHATYTINALLGLPPTCVVETPEEVLESEHSAVEHMLAVVISRWHALQDMSVATFSALFLQREGQVQLTERGLAISIQNKPQDVLMMRMPWGLGLIQLPWLPELLIDVKWHSGF</sequence>
<accession>A0ABR9EH51</accession>
<proteinExistence type="predicted"/>